<gene>
    <name evidence="2" type="ordered locus">Francci3_3154</name>
</gene>
<proteinExistence type="predicted"/>
<dbReference type="STRING" id="106370.Francci3_3154"/>
<evidence type="ECO:0000256" key="1">
    <source>
        <dbReference type="SAM" id="MobiDB-lite"/>
    </source>
</evidence>
<dbReference type="HOGENOM" id="CLU_117564_0_0_11"/>
<dbReference type="PROSITE" id="PS51257">
    <property type="entry name" value="PROKAR_LIPOPROTEIN"/>
    <property type="match status" value="1"/>
</dbReference>
<dbReference type="AlphaFoldDB" id="Q2J881"/>
<organism evidence="2 3">
    <name type="scientific">Frankia casuarinae (strain DSM 45818 / CECT 9043 / HFP020203 / CcI3)</name>
    <dbReference type="NCBI Taxonomy" id="106370"/>
    <lineage>
        <taxon>Bacteria</taxon>
        <taxon>Bacillati</taxon>
        <taxon>Actinomycetota</taxon>
        <taxon>Actinomycetes</taxon>
        <taxon>Frankiales</taxon>
        <taxon>Frankiaceae</taxon>
        <taxon>Frankia</taxon>
    </lineage>
</organism>
<reference evidence="2 3" key="1">
    <citation type="journal article" date="2007" name="Genome Res.">
        <title>Genome characteristics of facultatively symbiotic Frankia sp. strains reflect host range and host plant biogeography.</title>
        <authorList>
            <person name="Normand P."/>
            <person name="Lapierre P."/>
            <person name="Tisa L.S."/>
            <person name="Gogarten J.P."/>
            <person name="Alloisio N."/>
            <person name="Bagnarol E."/>
            <person name="Bassi C.A."/>
            <person name="Berry A.M."/>
            <person name="Bickhart D.M."/>
            <person name="Choisne N."/>
            <person name="Couloux A."/>
            <person name="Cournoyer B."/>
            <person name="Cruveiller S."/>
            <person name="Daubin V."/>
            <person name="Demange N."/>
            <person name="Francino M.P."/>
            <person name="Goltsman E."/>
            <person name="Huang Y."/>
            <person name="Kopp O.R."/>
            <person name="Labarre L."/>
            <person name="Lapidus A."/>
            <person name="Lavire C."/>
            <person name="Marechal J."/>
            <person name="Martinez M."/>
            <person name="Mastronunzio J.E."/>
            <person name="Mullin B.C."/>
            <person name="Niemann J."/>
            <person name="Pujic P."/>
            <person name="Rawnsley T."/>
            <person name="Rouy Z."/>
            <person name="Schenowitz C."/>
            <person name="Sellstedt A."/>
            <person name="Tavares F."/>
            <person name="Tomkins J.P."/>
            <person name="Vallenet D."/>
            <person name="Valverde C."/>
            <person name="Wall L.G."/>
            <person name="Wang Y."/>
            <person name="Medigue C."/>
            <person name="Benson D.R."/>
        </authorList>
    </citation>
    <scope>NUCLEOTIDE SEQUENCE [LARGE SCALE GENOMIC DNA]</scope>
    <source>
        <strain evidence="3">DSM 45818 / CECT 9043 / CcI3</strain>
    </source>
</reference>
<evidence type="ECO:0008006" key="4">
    <source>
        <dbReference type="Google" id="ProtNLM"/>
    </source>
</evidence>
<protein>
    <recommendedName>
        <fullName evidence="4">Lipoprotein</fullName>
    </recommendedName>
</protein>
<feature type="region of interest" description="Disordered" evidence="1">
    <location>
        <begin position="35"/>
        <end position="72"/>
    </location>
</feature>
<dbReference type="RefSeq" id="WP_011437539.1">
    <property type="nucleotide sequence ID" value="NC_007777.1"/>
</dbReference>
<accession>Q2J881</accession>
<sequence length="201" mass="20476">MRAGNGSSRYAARLGVVIAMLVILTGAGCGGDQHEPSGAAIPARPGSQNRGTAVSGGPSVSGSAPGSVDDTPAAATRTVEGYFHEINEAARAGRVAVIAPTALGGCQPCALDVGVTRSLQQRGLRADGPAYQLSDVLARPRAGLVTEVDFTVRTRAVGLLDPAGRRVSDAPAVPTRVGTAELSLTDHGWRIQTLRYAPAQA</sequence>
<dbReference type="Proteomes" id="UP000001937">
    <property type="component" value="Chromosome"/>
</dbReference>
<dbReference type="KEGG" id="fra:Francci3_3154"/>
<dbReference type="EMBL" id="CP000249">
    <property type="protein sequence ID" value="ABD12511.1"/>
    <property type="molecule type" value="Genomic_DNA"/>
</dbReference>
<evidence type="ECO:0000313" key="3">
    <source>
        <dbReference type="Proteomes" id="UP000001937"/>
    </source>
</evidence>
<keyword evidence="3" id="KW-1185">Reference proteome</keyword>
<name>Q2J881_FRACC</name>
<evidence type="ECO:0000313" key="2">
    <source>
        <dbReference type="EMBL" id="ABD12511.1"/>
    </source>
</evidence>
<feature type="compositionally biased region" description="Low complexity" evidence="1">
    <location>
        <begin position="53"/>
        <end position="68"/>
    </location>
</feature>